<sequence length="64" mass="6895">MASGENLRQKLENDVNELAKSRRGNRLTALDLAIGRGIADADAGRLKPIGDVAARLEDKYGSRS</sequence>
<name>A0AAE2SXU7_RHILE</name>
<dbReference type="Proteomes" id="UP000538507">
    <property type="component" value="Unassembled WGS sequence"/>
</dbReference>
<dbReference type="AlphaFoldDB" id="A0AAE2SXU7"/>
<dbReference type="EMBL" id="JACIGO010000003">
    <property type="protein sequence ID" value="MBB4291043.1"/>
    <property type="molecule type" value="Genomic_DNA"/>
</dbReference>
<organism evidence="1 2">
    <name type="scientific">Rhizobium leguminosarum</name>
    <dbReference type="NCBI Taxonomy" id="384"/>
    <lineage>
        <taxon>Bacteria</taxon>
        <taxon>Pseudomonadati</taxon>
        <taxon>Pseudomonadota</taxon>
        <taxon>Alphaproteobacteria</taxon>
        <taxon>Hyphomicrobiales</taxon>
        <taxon>Rhizobiaceae</taxon>
        <taxon>Rhizobium/Agrobacterium group</taxon>
        <taxon>Rhizobium</taxon>
    </lineage>
</organism>
<comment type="caution">
    <text evidence="1">The sequence shown here is derived from an EMBL/GenBank/DDBJ whole genome shotgun (WGS) entry which is preliminary data.</text>
</comment>
<evidence type="ECO:0000313" key="1">
    <source>
        <dbReference type="EMBL" id="MBB4291043.1"/>
    </source>
</evidence>
<evidence type="ECO:0000313" key="2">
    <source>
        <dbReference type="Proteomes" id="UP000538507"/>
    </source>
</evidence>
<accession>A0AAE2SXU7</accession>
<proteinExistence type="predicted"/>
<gene>
    <name evidence="1" type="ORF">GGE16_003102</name>
</gene>
<reference evidence="1 2" key="1">
    <citation type="submission" date="2020-08" db="EMBL/GenBank/DDBJ databases">
        <title>Genomic Encyclopedia of Type Strains, Phase IV (KMG-V): Genome sequencing to study the core and pangenomes of soil and plant-associated prokaryotes.</title>
        <authorList>
            <person name="Whitman W."/>
        </authorList>
    </citation>
    <scope>NUCLEOTIDE SEQUENCE [LARGE SCALE GENOMIC DNA]</scope>
    <source>
        <strain evidence="1 2">SEMIA 415</strain>
    </source>
</reference>
<protein>
    <submittedName>
        <fullName evidence="1">Antitoxin ParD1/3/4</fullName>
    </submittedName>
</protein>
<dbReference type="RefSeq" id="WP_183607933.1">
    <property type="nucleotide sequence ID" value="NZ_JACHAZ010000001.1"/>
</dbReference>